<dbReference type="AlphaFoldDB" id="A0AAD7PLB2"/>
<comment type="caution">
    <text evidence="2">The sequence shown here is derived from an EMBL/GenBank/DDBJ whole genome shotgun (WGS) entry which is preliminary data.</text>
</comment>
<dbReference type="KEGG" id="qsa:O6P43_020500"/>
<dbReference type="SUPFAM" id="SSF54160">
    <property type="entry name" value="Chromo domain-like"/>
    <property type="match status" value="1"/>
</dbReference>
<evidence type="ECO:0000313" key="2">
    <source>
        <dbReference type="EMBL" id="KAJ7959996.1"/>
    </source>
</evidence>
<dbReference type="Proteomes" id="UP001163823">
    <property type="component" value="Chromosome 8"/>
</dbReference>
<dbReference type="PANTHER" id="PTHR46148:SF52">
    <property type="entry name" value="OS04G0603800 PROTEIN"/>
    <property type="match status" value="1"/>
</dbReference>
<evidence type="ECO:0000259" key="1">
    <source>
        <dbReference type="Pfam" id="PF24626"/>
    </source>
</evidence>
<feature type="domain" description="Tf2-1-like SH3-like" evidence="1">
    <location>
        <begin position="60"/>
        <end position="123"/>
    </location>
</feature>
<protein>
    <submittedName>
        <fullName evidence="2">Ty3/gypsy retrotransposon protein</fullName>
    </submittedName>
</protein>
<gene>
    <name evidence="2" type="ORF">O6P43_020500</name>
</gene>
<sequence>MDFIEGLHKSEGTCNVEAVDQSLATHEDALRLLKFYLGRAQNRMKLLVDKHRTDKVFQIGDSVYLKLQPYRQTTMATRANMKLSFILFRPYPIVKKVGHVAYELLLPLTAKIHPVLHVSQLKAAIGDKVAQTVLPDCYEEGLVTLEPITVLEKCTIKRGNKLVMQVLVKWSTPYTEDAIWEDWQSLQQRFPSFHP</sequence>
<organism evidence="2 3">
    <name type="scientific">Quillaja saponaria</name>
    <name type="common">Soap bark tree</name>
    <dbReference type="NCBI Taxonomy" id="32244"/>
    <lineage>
        <taxon>Eukaryota</taxon>
        <taxon>Viridiplantae</taxon>
        <taxon>Streptophyta</taxon>
        <taxon>Embryophyta</taxon>
        <taxon>Tracheophyta</taxon>
        <taxon>Spermatophyta</taxon>
        <taxon>Magnoliopsida</taxon>
        <taxon>eudicotyledons</taxon>
        <taxon>Gunneridae</taxon>
        <taxon>Pentapetalae</taxon>
        <taxon>rosids</taxon>
        <taxon>fabids</taxon>
        <taxon>Fabales</taxon>
        <taxon>Quillajaceae</taxon>
        <taxon>Quillaja</taxon>
    </lineage>
</organism>
<dbReference type="InterPro" id="IPR056924">
    <property type="entry name" value="SH3_Tf2-1"/>
</dbReference>
<evidence type="ECO:0000313" key="3">
    <source>
        <dbReference type="Proteomes" id="UP001163823"/>
    </source>
</evidence>
<dbReference type="Pfam" id="PF24626">
    <property type="entry name" value="SH3_Tf2-1"/>
    <property type="match status" value="1"/>
</dbReference>
<proteinExistence type="predicted"/>
<reference evidence="2" key="1">
    <citation type="journal article" date="2023" name="Science">
        <title>Elucidation of the pathway for biosynthesis of saponin adjuvants from the soapbark tree.</title>
        <authorList>
            <person name="Reed J."/>
            <person name="Orme A."/>
            <person name="El-Demerdash A."/>
            <person name="Owen C."/>
            <person name="Martin L.B.B."/>
            <person name="Misra R.C."/>
            <person name="Kikuchi S."/>
            <person name="Rejzek M."/>
            <person name="Martin A.C."/>
            <person name="Harkess A."/>
            <person name="Leebens-Mack J."/>
            <person name="Louveau T."/>
            <person name="Stephenson M.J."/>
            <person name="Osbourn A."/>
        </authorList>
    </citation>
    <scope>NUCLEOTIDE SEQUENCE</scope>
    <source>
        <strain evidence="2">S10</strain>
    </source>
</reference>
<keyword evidence="3" id="KW-1185">Reference proteome</keyword>
<dbReference type="PANTHER" id="PTHR46148">
    <property type="entry name" value="CHROMO DOMAIN-CONTAINING PROTEIN"/>
    <property type="match status" value="1"/>
</dbReference>
<name>A0AAD7PLB2_QUISA</name>
<dbReference type="EMBL" id="JARAOO010000008">
    <property type="protein sequence ID" value="KAJ7959996.1"/>
    <property type="molecule type" value="Genomic_DNA"/>
</dbReference>
<dbReference type="InterPro" id="IPR016197">
    <property type="entry name" value="Chromo-like_dom_sf"/>
</dbReference>
<accession>A0AAD7PLB2</accession>